<proteinExistence type="predicted"/>
<evidence type="ECO:0000313" key="2">
    <source>
        <dbReference type="Proteomes" id="UP000275883"/>
    </source>
</evidence>
<keyword evidence="2" id="KW-1185">Reference proteome</keyword>
<dbReference type="RefSeq" id="WP_124724109.1">
    <property type="nucleotide sequence ID" value="NZ_CP034044.1"/>
</dbReference>
<dbReference type="EMBL" id="CP034044">
    <property type="protein sequence ID" value="AZG68414.1"/>
    <property type="molecule type" value="Genomic_DNA"/>
</dbReference>
<dbReference type="AlphaFoldDB" id="A0A3G8LG31"/>
<dbReference type="KEGG" id="mstr:EGN60_00255"/>
<name>A0A3G8LG31_9MOLU</name>
<evidence type="ECO:0000313" key="1">
    <source>
        <dbReference type="EMBL" id="AZG68414.1"/>
    </source>
</evidence>
<reference evidence="1 2" key="1">
    <citation type="submission" date="2018-11" db="EMBL/GenBank/DDBJ databases">
        <title>Genome sequence of Mycoplasma struthionis sp. nov.</title>
        <authorList>
            <person name="Spergser J."/>
        </authorList>
    </citation>
    <scope>NUCLEOTIDE SEQUENCE [LARGE SCALE GENOMIC DNA]</scope>
    <source>
        <strain evidence="1 2">237IA</strain>
    </source>
</reference>
<accession>A0A3G8LG31</accession>
<organism evidence="1 2">
    <name type="scientific">Mycoplasma struthionis</name>
    <dbReference type="NCBI Taxonomy" id="538220"/>
    <lineage>
        <taxon>Bacteria</taxon>
        <taxon>Bacillati</taxon>
        <taxon>Mycoplasmatota</taxon>
        <taxon>Mollicutes</taxon>
        <taxon>Mycoplasmataceae</taxon>
        <taxon>Mycoplasma</taxon>
    </lineage>
</organism>
<dbReference type="Gene3D" id="2.60.120.260">
    <property type="entry name" value="Galactose-binding domain-like"/>
    <property type="match status" value="1"/>
</dbReference>
<sequence>MDVYRKKAVGETTAIIIGDIRLGLETKEVTKVLPVNNMDIQYFGKWNLLDNNDPGISASFNGHAVQSNKEFEYLEFKLKSNQFRLIGKKDVNASSFDVYINNQRVAENISTASNRTEEKAWLYTFADSELDPNKEHIVKIVNKEDKPLTLNFFAY</sequence>
<protein>
    <submittedName>
        <fullName evidence="1">Uncharacterized protein</fullName>
    </submittedName>
</protein>
<dbReference type="Proteomes" id="UP000275883">
    <property type="component" value="Chromosome"/>
</dbReference>
<gene>
    <name evidence="1" type="ORF">EGN60_00255</name>
</gene>